<keyword evidence="3" id="KW-1003">Cell membrane</keyword>
<feature type="transmembrane region" description="Helical" evidence="8">
    <location>
        <begin position="411"/>
        <end position="433"/>
    </location>
</feature>
<evidence type="ECO:0000256" key="1">
    <source>
        <dbReference type="ARBA" id="ARBA00004651"/>
    </source>
</evidence>
<comment type="caution">
    <text evidence="10">The sequence shown here is derived from an EMBL/GenBank/DDBJ whole genome shotgun (WGS) entry which is preliminary data.</text>
</comment>
<feature type="transmembrane region" description="Helical" evidence="8">
    <location>
        <begin position="71"/>
        <end position="98"/>
    </location>
</feature>
<name>A0A7V0T5J0_UNCW3</name>
<keyword evidence="4 7" id="KW-0812">Transmembrane</keyword>
<dbReference type="PRINTS" id="PR01434">
    <property type="entry name" value="NADHDHGNASE5"/>
</dbReference>
<feature type="domain" description="NADH:quinone oxidoreductase/Mrp antiporter transmembrane" evidence="9">
    <location>
        <begin position="129"/>
        <end position="423"/>
    </location>
</feature>
<dbReference type="InterPro" id="IPR050586">
    <property type="entry name" value="CPA3_Na-H_Antiporter_D"/>
</dbReference>
<dbReference type="InterPro" id="IPR001750">
    <property type="entry name" value="ND/Mrp_TM"/>
</dbReference>
<evidence type="ECO:0000256" key="4">
    <source>
        <dbReference type="ARBA" id="ARBA00022692"/>
    </source>
</evidence>
<comment type="subcellular location">
    <subcellularLocation>
        <location evidence="1">Cell membrane</location>
        <topology evidence="1">Multi-pass membrane protein</topology>
    </subcellularLocation>
    <subcellularLocation>
        <location evidence="7">Membrane</location>
        <topology evidence="7">Multi-pass membrane protein</topology>
    </subcellularLocation>
</comment>
<feature type="transmembrane region" description="Helical" evidence="8">
    <location>
        <begin position="110"/>
        <end position="129"/>
    </location>
</feature>
<sequence>MLTQYLPLFVVVPLAGAFLIPLLGRAWRYLADIVGNLVGAFLVAFSIYGLVTLAQGGQPVVYSLGSWGPRLGIVLVYDSLSALIVLIANLVGLPALLFSTRYLDRYTGRWKYYTLFMLLLAGLNGVALAGDIFNLFVFLEIAAVSSYALVAFGTGEEELEAGFKYMVMGEIAGMMVLVSIALLYARTSTLNMAEMSRALQAAGQTPFVWFVLGTMLVGFATKMALMPFHSWLPDAHLSAPAPVSAVLSGVFVKVLGIYAMSRIVFNVFGLTRATAPTFFNLLVGLGLFSLIVASLLAINQNNYKRLLAYSTISQIGYIILGFGIGSYWAIVGALFHILGHSVTKGLLFLASRSIERETGSREIGAISGLEKTMPVTSWSYIAGALSLAGIPPFAGFFSKLFIIVGAVAAKMYWLAIIAALFSVVTMGYMLKVINNVLFARKDREPTKAREAPFPILAALVILVVLALAFGIGFRPVLDSIIEPAARVLTGGLEYARMVLGG</sequence>
<evidence type="ECO:0000256" key="5">
    <source>
        <dbReference type="ARBA" id="ARBA00022989"/>
    </source>
</evidence>
<feature type="transmembrane region" description="Helical" evidence="8">
    <location>
        <begin position="6"/>
        <end position="23"/>
    </location>
</feature>
<organism evidence="10">
    <name type="scientific">candidate division WOR-3 bacterium</name>
    <dbReference type="NCBI Taxonomy" id="2052148"/>
    <lineage>
        <taxon>Bacteria</taxon>
        <taxon>Bacteria division WOR-3</taxon>
    </lineage>
</organism>
<reference evidence="10" key="1">
    <citation type="journal article" date="2020" name="mSystems">
        <title>Genome- and Community-Level Interaction Insights into Carbon Utilization and Element Cycling Functions of Hydrothermarchaeota in Hydrothermal Sediment.</title>
        <authorList>
            <person name="Zhou Z."/>
            <person name="Liu Y."/>
            <person name="Xu W."/>
            <person name="Pan J."/>
            <person name="Luo Z.H."/>
            <person name="Li M."/>
        </authorList>
    </citation>
    <scope>NUCLEOTIDE SEQUENCE [LARGE SCALE GENOMIC DNA]</scope>
    <source>
        <strain evidence="10">SpSt-1182</strain>
    </source>
</reference>
<feature type="transmembrane region" description="Helical" evidence="8">
    <location>
        <begin position="318"/>
        <end position="338"/>
    </location>
</feature>
<keyword evidence="5 8" id="KW-1133">Transmembrane helix</keyword>
<gene>
    <name evidence="10" type="ORF">ENN51_03490</name>
</gene>
<feature type="transmembrane region" description="Helical" evidence="8">
    <location>
        <begin position="378"/>
        <end position="404"/>
    </location>
</feature>
<evidence type="ECO:0000256" key="6">
    <source>
        <dbReference type="ARBA" id="ARBA00023136"/>
    </source>
</evidence>
<dbReference type="Pfam" id="PF00361">
    <property type="entry name" value="Proton_antipo_M"/>
    <property type="match status" value="1"/>
</dbReference>
<feature type="transmembrane region" description="Helical" evidence="8">
    <location>
        <begin position="30"/>
        <end position="51"/>
    </location>
</feature>
<dbReference type="EMBL" id="DSBX01000133">
    <property type="protein sequence ID" value="HDQ99333.1"/>
    <property type="molecule type" value="Genomic_DNA"/>
</dbReference>
<feature type="transmembrane region" description="Helical" evidence="8">
    <location>
        <begin position="278"/>
        <end position="298"/>
    </location>
</feature>
<dbReference type="PANTHER" id="PTHR42703">
    <property type="entry name" value="NADH DEHYDROGENASE"/>
    <property type="match status" value="1"/>
</dbReference>
<evidence type="ECO:0000256" key="2">
    <source>
        <dbReference type="ARBA" id="ARBA00005346"/>
    </source>
</evidence>
<evidence type="ECO:0000256" key="8">
    <source>
        <dbReference type="SAM" id="Phobius"/>
    </source>
</evidence>
<comment type="similarity">
    <text evidence="2">Belongs to the CPA3 antiporters (TC 2.A.63) subunit D family.</text>
</comment>
<evidence type="ECO:0000256" key="7">
    <source>
        <dbReference type="RuleBase" id="RU000320"/>
    </source>
</evidence>
<dbReference type="GO" id="GO:0005886">
    <property type="term" value="C:plasma membrane"/>
    <property type="evidence" value="ECO:0007669"/>
    <property type="project" value="UniProtKB-SubCell"/>
</dbReference>
<protein>
    <submittedName>
        <fullName evidence="10">NADH/ubiquinone/plastoquinone (Complex I)</fullName>
    </submittedName>
</protein>
<feature type="transmembrane region" description="Helical" evidence="8">
    <location>
        <begin position="165"/>
        <end position="187"/>
    </location>
</feature>
<dbReference type="PANTHER" id="PTHR42703:SF1">
    <property type="entry name" value="NA(+)_H(+) ANTIPORTER SUBUNIT D1"/>
    <property type="match status" value="1"/>
</dbReference>
<proteinExistence type="inferred from homology"/>
<accession>A0A7V0T5J0</accession>
<evidence type="ECO:0000313" key="10">
    <source>
        <dbReference type="EMBL" id="HDQ99333.1"/>
    </source>
</evidence>
<dbReference type="Proteomes" id="UP000885672">
    <property type="component" value="Unassembled WGS sequence"/>
</dbReference>
<feature type="transmembrane region" description="Helical" evidence="8">
    <location>
        <begin position="207"/>
        <end position="225"/>
    </location>
</feature>
<dbReference type="AlphaFoldDB" id="A0A7V0T5J0"/>
<evidence type="ECO:0000256" key="3">
    <source>
        <dbReference type="ARBA" id="ARBA00022475"/>
    </source>
</evidence>
<evidence type="ECO:0000259" key="9">
    <source>
        <dbReference type="Pfam" id="PF00361"/>
    </source>
</evidence>
<feature type="transmembrane region" description="Helical" evidence="8">
    <location>
        <begin position="453"/>
        <end position="473"/>
    </location>
</feature>
<feature type="transmembrane region" description="Helical" evidence="8">
    <location>
        <begin position="237"/>
        <end position="258"/>
    </location>
</feature>
<keyword evidence="6 8" id="KW-0472">Membrane</keyword>